<feature type="chain" id="PRO_5012940359" evidence="2">
    <location>
        <begin position="21"/>
        <end position="126"/>
    </location>
</feature>
<keyword evidence="2" id="KW-0732">Signal</keyword>
<reference evidence="4 5" key="1">
    <citation type="submission" date="2015-12" db="EMBL/GenBank/DDBJ databases">
        <title>The genome of Folsomia candida.</title>
        <authorList>
            <person name="Faddeeva A."/>
            <person name="Derks M.F."/>
            <person name="Anvar Y."/>
            <person name="Smit S."/>
            <person name="Van Straalen N."/>
            <person name="Roelofs D."/>
        </authorList>
    </citation>
    <scope>NUCLEOTIDE SEQUENCE [LARGE SCALE GENOMIC DNA]</scope>
    <source>
        <strain evidence="4 5">VU population</strain>
        <tissue evidence="4">Whole body</tissue>
    </source>
</reference>
<comment type="caution">
    <text evidence="4">The sequence shown here is derived from an EMBL/GenBank/DDBJ whole genome shotgun (WGS) entry which is preliminary data.</text>
</comment>
<keyword evidence="1" id="KW-1015">Disulfide bond</keyword>
<dbReference type="AlphaFoldDB" id="A0A226F2N8"/>
<dbReference type="InterPro" id="IPR037277">
    <property type="entry name" value="Granulin_sf"/>
</dbReference>
<organism evidence="4 5">
    <name type="scientific">Folsomia candida</name>
    <name type="common">Springtail</name>
    <dbReference type="NCBI Taxonomy" id="158441"/>
    <lineage>
        <taxon>Eukaryota</taxon>
        <taxon>Metazoa</taxon>
        <taxon>Ecdysozoa</taxon>
        <taxon>Arthropoda</taxon>
        <taxon>Hexapoda</taxon>
        <taxon>Collembola</taxon>
        <taxon>Entomobryomorpha</taxon>
        <taxon>Isotomoidea</taxon>
        <taxon>Isotomidae</taxon>
        <taxon>Proisotominae</taxon>
        <taxon>Folsomia</taxon>
    </lineage>
</organism>
<evidence type="ECO:0000259" key="3">
    <source>
        <dbReference type="Pfam" id="PF00396"/>
    </source>
</evidence>
<gene>
    <name evidence="4" type="ORF">Fcan01_00690</name>
</gene>
<evidence type="ECO:0000256" key="2">
    <source>
        <dbReference type="SAM" id="SignalP"/>
    </source>
</evidence>
<dbReference type="Pfam" id="PF00396">
    <property type="entry name" value="Granulin"/>
    <property type="match status" value="1"/>
</dbReference>
<evidence type="ECO:0000313" key="4">
    <source>
        <dbReference type="EMBL" id="OXA64042.1"/>
    </source>
</evidence>
<sequence>MVVKLALVLLVVLHVSQGDAEFYANGTDHHVGKHHEAAFPGGGMCSECSSAQTCCIVDTSRYSCCGSSKGFVCCDGGMTCCPPGYRCSGAYCVKSSLTMTGSGSGSFAPSVTLVASIFLRNVLPRF</sequence>
<accession>A0A226F2N8</accession>
<dbReference type="InterPro" id="IPR000118">
    <property type="entry name" value="Granulin"/>
</dbReference>
<feature type="domain" description="Granulins" evidence="3">
    <location>
        <begin position="53"/>
        <end position="90"/>
    </location>
</feature>
<evidence type="ECO:0000313" key="5">
    <source>
        <dbReference type="Proteomes" id="UP000198287"/>
    </source>
</evidence>
<name>A0A226F2N8_FOLCA</name>
<evidence type="ECO:0000256" key="1">
    <source>
        <dbReference type="ARBA" id="ARBA00023157"/>
    </source>
</evidence>
<dbReference type="Proteomes" id="UP000198287">
    <property type="component" value="Unassembled WGS sequence"/>
</dbReference>
<dbReference type="EMBL" id="LNIX01000001">
    <property type="protein sequence ID" value="OXA64042.1"/>
    <property type="molecule type" value="Genomic_DNA"/>
</dbReference>
<keyword evidence="5" id="KW-1185">Reference proteome</keyword>
<proteinExistence type="predicted"/>
<feature type="signal peptide" evidence="2">
    <location>
        <begin position="1"/>
        <end position="20"/>
    </location>
</feature>
<dbReference type="Gene3D" id="2.10.25.160">
    <property type="entry name" value="Granulin"/>
    <property type="match status" value="1"/>
</dbReference>
<protein>
    <submittedName>
        <fullName evidence="4">Granulins</fullName>
    </submittedName>
</protein>